<organism evidence="11 12">
    <name type="scientific">Ollibium composti</name>
    <dbReference type="NCBI Taxonomy" id="2675109"/>
    <lineage>
        <taxon>Bacteria</taxon>
        <taxon>Pseudomonadati</taxon>
        <taxon>Pseudomonadota</taxon>
        <taxon>Alphaproteobacteria</taxon>
        <taxon>Hyphomicrobiales</taxon>
        <taxon>Phyllobacteriaceae</taxon>
        <taxon>Ollibium</taxon>
    </lineage>
</organism>
<comment type="caution">
    <text evidence="11">The sequence shown here is derived from an EMBL/GenBank/DDBJ whole genome shotgun (WGS) entry which is preliminary data.</text>
</comment>
<keyword evidence="12" id="KW-1185">Reference proteome</keyword>
<dbReference type="EC" id="4.2.1.75" evidence="3 9"/>
<dbReference type="GO" id="GO:0004852">
    <property type="term" value="F:uroporphyrinogen-III synthase activity"/>
    <property type="evidence" value="ECO:0007669"/>
    <property type="project" value="UniProtKB-EC"/>
</dbReference>
<dbReference type="NCBIfam" id="NF006621">
    <property type="entry name" value="PRK09189.1"/>
    <property type="match status" value="1"/>
</dbReference>
<dbReference type="PANTHER" id="PTHR38042">
    <property type="entry name" value="UROPORPHYRINOGEN-III SYNTHASE, CHLOROPLASTIC"/>
    <property type="match status" value="1"/>
</dbReference>
<evidence type="ECO:0000259" key="10">
    <source>
        <dbReference type="Pfam" id="PF02602"/>
    </source>
</evidence>
<dbReference type="Pfam" id="PF02602">
    <property type="entry name" value="HEM4"/>
    <property type="match status" value="1"/>
</dbReference>
<dbReference type="CDD" id="cd06578">
    <property type="entry name" value="HemD"/>
    <property type="match status" value="1"/>
</dbReference>
<evidence type="ECO:0000256" key="5">
    <source>
        <dbReference type="ARBA" id="ARBA00023244"/>
    </source>
</evidence>
<dbReference type="EMBL" id="SSNY01000005">
    <property type="protein sequence ID" value="THF57533.1"/>
    <property type="molecule type" value="Genomic_DNA"/>
</dbReference>
<comment type="function">
    <text evidence="6 9">Catalyzes cyclization of the linear tetrapyrrole, hydroxymethylbilane, to the macrocyclic uroporphyrinogen III.</text>
</comment>
<dbReference type="PANTHER" id="PTHR38042:SF1">
    <property type="entry name" value="UROPORPHYRINOGEN-III SYNTHASE, CHLOROPLASTIC"/>
    <property type="match status" value="1"/>
</dbReference>
<evidence type="ECO:0000256" key="6">
    <source>
        <dbReference type="ARBA" id="ARBA00037589"/>
    </source>
</evidence>
<keyword evidence="4 9" id="KW-0456">Lyase</keyword>
<gene>
    <name evidence="11" type="ORF">E6C48_11055</name>
</gene>
<dbReference type="Proteomes" id="UP000306441">
    <property type="component" value="Unassembled WGS sequence"/>
</dbReference>
<keyword evidence="5 9" id="KW-0627">Porphyrin biosynthesis</keyword>
<evidence type="ECO:0000313" key="11">
    <source>
        <dbReference type="EMBL" id="THF57533.1"/>
    </source>
</evidence>
<evidence type="ECO:0000256" key="3">
    <source>
        <dbReference type="ARBA" id="ARBA00013109"/>
    </source>
</evidence>
<dbReference type="Gene3D" id="3.40.50.10090">
    <property type="match status" value="2"/>
</dbReference>
<evidence type="ECO:0000256" key="2">
    <source>
        <dbReference type="ARBA" id="ARBA00008133"/>
    </source>
</evidence>
<comment type="pathway">
    <text evidence="1 9">Porphyrin-containing compound metabolism; protoporphyrin-IX biosynthesis; coproporphyrinogen-III from 5-aminolevulinate: step 3/4.</text>
</comment>
<evidence type="ECO:0000256" key="9">
    <source>
        <dbReference type="RuleBase" id="RU366031"/>
    </source>
</evidence>
<dbReference type="InterPro" id="IPR039793">
    <property type="entry name" value="UROS/Hem4"/>
</dbReference>
<name>A0ABY2Q897_9HYPH</name>
<accession>A0ABY2Q897</accession>
<comment type="similarity">
    <text evidence="2 9">Belongs to the uroporphyrinogen-III synthase family.</text>
</comment>
<evidence type="ECO:0000256" key="4">
    <source>
        <dbReference type="ARBA" id="ARBA00023239"/>
    </source>
</evidence>
<proteinExistence type="inferred from homology"/>
<reference evidence="11 12" key="1">
    <citation type="submission" date="2019-04" db="EMBL/GenBank/DDBJ databases">
        <title>Mesorhizobium composti sp. nov., isolated from compost.</title>
        <authorList>
            <person name="Lin S.-Y."/>
            <person name="Hameed A."/>
            <person name="Hsieh Y.-T."/>
            <person name="Young C.-C."/>
        </authorList>
    </citation>
    <scope>NUCLEOTIDE SEQUENCE [LARGE SCALE GENOMIC DNA]</scope>
    <source>
        <strain evidence="11 12">CC-YTH430</strain>
    </source>
</reference>
<feature type="domain" description="Tetrapyrrole biosynthesis uroporphyrinogen III synthase" evidence="10">
    <location>
        <begin position="16"/>
        <end position="233"/>
    </location>
</feature>
<comment type="catalytic activity">
    <reaction evidence="8 9">
        <text>hydroxymethylbilane = uroporphyrinogen III + H2O</text>
        <dbReference type="Rhea" id="RHEA:18965"/>
        <dbReference type="ChEBI" id="CHEBI:15377"/>
        <dbReference type="ChEBI" id="CHEBI:57308"/>
        <dbReference type="ChEBI" id="CHEBI:57845"/>
        <dbReference type="EC" id="4.2.1.75"/>
    </reaction>
</comment>
<evidence type="ECO:0000256" key="8">
    <source>
        <dbReference type="ARBA" id="ARBA00048617"/>
    </source>
</evidence>
<evidence type="ECO:0000256" key="1">
    <source>
        <dbReference type="ARBA" id="ARBA00004772"/>
    </source>
</evidence>
<dbReference type="InterPro" id="IPR036108">
    <property type="entry name" value="4pyrrol_syn_uPrphyn_synt_sf"/>
</dbReference>
<evidence type="ECO:0000256" key="7">
    <source>
        <dbReference type="ARBA" id="ARBA00040167"/>
    </source>
</evidence>
<dbReference type="InterPro" id="IPR003754">
    <property type="entry name" value="4pyrrol_synth_uPrphyn_synth"/>
</dbReference>
<dbReference type="RefSeq" id="WP_136357084.1">
    <property type="nucleotide sequence ID" value="NZ_SSNY01000005.1"/>
</dbReference>
<protein>
    <recommendedName>
        <fullName evidence="7 9">Uroporphyrinogen-III synthase</fullName>
        <ecNumber evidence="3 9">4.2.1.75</ecNumber>
    </recommendedName>
</protein>
<sequence>MRRVLVTRPEPGATRTAGRLRQLGFEPLVLPLSATKPLAVDDAAVPDDAAAVAVTSANALRHAPHRLIGRLTALACHAVGERTAAAAQAAGFHAVEAGPGDAAGLAEAIAPQLVGKRLVYLCGRERFPLFEDRLAEAGVRITAIETYDTVAVEPPDATVLSLLGGRAADAVLLYSVKAAEAAARLVRHTALIPALENAAVFCLSARIDAAFRVAGDGKGARHVAATPDEEALMALLRAKG</sequence>
<evidence type="ECO:0000313" key="12">
    <source>
        <dbReference type="Proteomes" id="UP000306441"/>
    </source>
</evidence>
<dbReference type="SUPFAM" id="SSF69618">
    <property type="entry name" value="HemD-like"/>
    <property type="match status" value="1"/>
</dbReference>